<evidence type="ECO:0000256" key="4">
    <source>
        <dbReference type="PROSITE-ProRule" id="PRU00175"/>
    </source>
</evidence>
<protein>
    <submittedName>
        <fullName evidence="6">Baculoviral IAP repeat-containing protein</fullName>
    </submittedName>
</protein>
<reference evidence="6" key="1">
    <citation type="submission" date="2022-10" db="EMBL/GenBank/DDBJ databases">
        <title>Genome sequences of endogenous nimaviruses in decapod crustaceans.</title>
        <authorList>
            <person name="Kawato S."/>
            <person name="Nozaki R."/>
            <person name="Kondo H."/>
            <person name="Hirono I."/>
        </authorList>
    </citation>
    <scope>NUCLEOTIDE SEQUENCE</scope>
    <source>
        <strain evidence="6">Okinawa2016</strain>
    </source>
</reference>
<sequence>MSTTTTCEESEICPKHIHLEQRRVETFINQFKENIDESLPIHYRLLAKAGFFYMKKDVIACFCCKLQIDVKTLRTSDDIIMIHKKSSPGCMFAQNLYSLEDLNKYCKPPQIHKTFIKYARDTLIYEQHRLETFADWPHDFVSPIELAADGFYFLKKQDHVMCVFCVGILGLFEMGDIVREKHKHAFPGCAFVRGDKTCNIPAVKKNIFEKLSHEYKPPKQTKSPLLDYIGIFEYNISSVRFKRDTFEKRLASFKDWPEYLVQKPQDLAEAGFYYCGLSDHVACFYCEGGILNWERNDIPWHEHAKYYPTCNYLYLKKGKNFIDNIQLKISENTLYESFDEMDLLMELDIVRCIVSIGYSINDAKCILKKHVTETGWPYLSIEPYVLDINQMILKRPVRIIPKPPSIIRHLVSERMKSLLSISESASSSTTVEGTDNTISQKTLPEADNMETLTSQEIVPEADNTETFTSQEIYLPEAKNAETSTSLKQSHEHMYEDRICKVCMSNEARVVYFPCTHMIACEDCTLALESCPICRKDINYVVRPIIS</sequence>
<dbReference type="FunFam" id="1.10.1170.10:FF:000002">
    <property type="entry name" value="Baculoviral IAP repeat containing 7"/>
    <property type="match status" value="1"/>
</dbReference>
<dbReference type="Pfam" id="PF13920">
    <property type="entry name" value="zf-C3HC4_3"/>
    <property type="match status" value="1"/>
</dbReference>
<feature type="domain" description="RING-type" evidence="5">
    <location>
        <begin position="499"/>
        <end position="534"/>
    </location>
</feature>
<dbReference type="SMART" id="SM00238">
    <property type="entry name" value="BIR"/>
    <property type="match status" value="3"/>
</dbReference>
<evidence type="ECO:0000313" key="6">
    <source>
        <dbReference type="EMBL" id="BDT62318.1"/>
    </source>
</evidence>
<proteinExistence type="predicted"/>
<dbReference type="Gene3D" id="1.10.1170.10">
    <property type="entry name" value="Inhibitor Of Apoptosis Protein (2mihbC-IAP-1), Chain A"/>
    <property type="match status" value="3"/>
</dbReference>
<organism evidence="6">
    <name type="scientific">Melicertus latisulcatus majanivirus</name>
    <dbReference type="NCBI Taxonomy" id="2984277"/>
    <lineage>
        <taxon>Viruses</taxon>
        <taxon>Viruses incertae sedis</taxon>
        <taxon>Naldaviricetes</taxon>
        <taxon>Nimaviridae</taxon>
    </lineage>
</organism>
<dbReference type="EMBL" id="LC738874">
    <property type="protein sequence ID" value="BDT62318.1"/>
    <property type="molecule type" value="Genomic_DNA"/>
</dbReference>
<evidence type="ECO:0000256" key="2">
    <source>
        <dbReference type="ARBA" id="ARBA00022771"/>
    </source>
</evidence>
<keyword evidence="2 4" id="KW-0863">Zinc-finger</keyword>
<keyword evidence="1" id="KW-0479">Metal-binding</keyword>
<evidence type="ECO:0000256" key="3">
    <source>
        <dbReference type="ARBA" id="ARBA00022833"/>
    </source>
</evidence>
<dbReference type="GO" id="GO:0008270">
    <property type="term" value="F:zinc ion binding"/>
    <property type="evidence" value="ECO:0007669"/>
    <property type="project" value="UniProtKB-KW"/>
</dbReference>
<dbReference type="InterPro" id="IPR050784">
    <property type="entry name" value="IAP"/>
</dbReference>
<name>A0A9C7BHQ8_9VIRU</name>
<dbReference type="PANTHER" id="PTHR10044:SF139">
    <property type="entry name" value="DEATH-ASSOCIATED INHIBITOR OF APOPTOSIS 2"/>
    <property type="match status" value="1"/>
</dbReference>
<dbReference type="InterPro" id="IPR001370">
    <property type="entry name" value="BIR_rpt"/>
</dbReference>
<dbReference type="InterPro" id="IPR013083">
    <property type="entry name" value="Znf_RING/FYVE/PHD"/>
</dbReference>
<dbReference type="GO" id="GO:0051726">
    <property type="term" value="P:regulation of cell cycle"/>
    <property type="evidence" value="ECO:0007669"/>
    <property type="project" value="TreeGrafter"/>
</dbReference>
<dbReference type="Gene3D" id="3.30.40.10">
    <property type="entry name" value="Zinc/RING finger domain, C3HC4 (zinc finger)"/>
    <property type="match status" value="1"/>
</dbReference>
<dbReference type="SUPFAM" id="SSF57924">
    <property type="entry name" value="Inhibitor of apoptosis (IAP) repeat"/>
    <property type="match status" value="3"/>
</dbReference>
<accession>A0A9C7BHQ8</accession>
<dbReference type="InterPro" id="IPR001841">
    <property type="entry name" value="Znf_RING"/>
</dbReference>
<dbReference type="CDD" id="cd00022">
    <property type="entry name" value="BIR"/>
    <property type="match status" value="2"/>
</dbReference>
<dbReference type="PROSITE" id="PS50143">
    <property type="entry name" value="BIR_REPEAT_2"/>
    <property type="match status" value="3"/>
</dbReference>
<dbReference type="PANTHER" id="PTHR10044">
    <property type="entry name" value="INHIBITOR OF APOPTOSIS"/>
    <property type="match status" value="1"/>
</dbReference>
<evidence type="ECO:0000259" key="5">
    <source>
        <dbReference type="PROSITE" id="PS50089"/>
    </source>
</evidence>
<keyword evidence="3" id="KW-0862">Zinc</keyword>
<dbReference type="PROSITE" id="PS50089">
    <property type="entry name" value="ZF_RING_2"/>
    <property type="match status" value="1"/>
</dbReference>
<evidence type="ECO:0000256" key="1">
    <source>
        <dbReference type="ARBA" id="ARBA00022723"/>
    </source>
</evidence>
<dbReference type="Pfam" id="PF00653">
    <property type="entry name" value="BIR"/>
    <property type="match status" value="3"/>
</dbReference>